<evidence type="ECO:0000313" key="4">
    <source>
        <dbReference type="Proteomes" id="UP001320609"/>
    </source>
</evidence>
<feature type="transmembrane region" description="Helical" evidence="1">
    <location>
        <begin position="106"/>
        <end position="128"/>
    </location>
</feature>
<dbReference type="Proteomes" id="UP001320609">
    <property type="component" value="Unassembled WGS sequence"/>
</dbReference>
<sequence length="497" mass="51761">MSDIVASLGILVDIKVLLGIAFGTFLGLVMGALPGLTATMAIALLIPLTFGFPPEVGIGMLLGAFCGAVAGGAVPAILLNVPGTPSSVASTLDGFPMTRRGEAGRALGLAIASSFVGGMLGALLLILFAPPIATFALRFGPAEFFSLAILGLVVIAAVSTKSILKGLIAGGLGIFLSTVGSDPITGVLRFTMGEPSLITGVNLLPALIGLFAISQVFQDVFERIYKKKEPLKKQALTSARPPWGALRRAWKVIASSTLIGTLVGAIPGAGGSVASFLSYDQARRMSKTPEKFGTGHDEGLIATESSNNAMASGALIPMLTLGVPGEVATAVLMGGLTIQGIRPGPMLFEQSGALIYSIFIAFLLANIFMFLIQLFGIKLFVQILRVKEAYLMPSILVLSLLGVYAATGNTFDMYLALAFGALGFLLNVFGFGTAPVILGLILGGIAESNLRRGMTVFNGDWTRFFTQPISLALLAATVLLLFFLFRKKSPQSYGSGE</sequence>
<protein>
    <submittedName>
        <fullName evidence="3">Tripartite tricarboxylate transporter permease</fullName>
    </submittedName>
</protein>
<proteinExistence type="predicted"/>
<keyword evidence="1" id="KW-0472">Membrane</keyword>
<feature type="transmembrane region" description="Helical" evidence="1">
    <location>
        <begin position="353"/>
        <end position="377"/>
    </location>
</feature>
<dbReference type="EMBL" id="JAKVTW010000002">
    <property type="protein sequence ID" value="MCH4810545.1"/>
    <property type="molecule type" value="Genomic_DNA"/>
</dbReference>
<keyword evidence="1" id="KW-1133">Transmembrane helix</keyword>
<name>A0ABS9S351_9GAMM</name>
<accession>A0ABS9S351</accession>
<feature type="transmembrane region" description="Helical" evidence="1">
    <location>
        <begin position="315"/>
        <end position="341"/>
    </location>
</feature>
<dbReference type="InterPro" id="IPR002823">
    <property type="entry name" value="DUF112_TM"/>
</dbReference>
<feature type="transmembrane region" description="Helical" evidence="1">
    <location>
        <begin position="163"/>
        <end position="185"/>
    </location>
</feature>
<keyword evidence="1" id="KW-0812">Transmembrane</keyword>
<feature type="transmembrane region" description="Helical" evidence="1">
    <location>
        <begin position="20"/>
        <end position="46"/>
    </location>
</feature>
<gene>
    <name evidence="3" type="ORF">MLE19_04295</name>
</gene>
<evidence type="ECO:0000259" key="2">
    <source>
        <dbReference type="Pfam" id="PF01970"/>
    </source>
</evidence>
<dbReference type="PANTHER" id="PTHR35342">
    <property type="entry name" value="TRICARBOXYLIC TRANSPORT PROTEIN"/>
    <property type="match status" value="1"/>
</dbReference>
<feature type="transmembrane region" description="Helical" evidence="1">
    <location>
        <begin position="389"/>
        <end position="407"/>
    </location>
</feature>
<dbReference type="RefSeq" id="WP_240716849.1">
    <property type="nucleotide sequence ID" value="NZ_JAKVTW010000002.1"/>
</dbReference>
<dbReference type="PANTHER" id="PTHR35342:SF5">
    <property type="entry name" value="TRICARBOXYLIC TRANSPORT PROTEIN"/>
    <property type="match status" value="1"/>
</dbReference>
<feature type="transmembrane region" description="Helical" evidence="1">
    <location>
        <begin position="413"/>
        <end position="443"/>
    </location>
</feature>
<feature type="transmembrane region" description="Helical" evidence="1">
    <location>
        <begin position="58"/>
        <end position="78"/>
    </location>
</feature>
<organism evidence="3 4">
    <name type="scientific">Vreelandella neptunia</name>
    <dbReference type="NCBI Taxonomy" id="115551"/>
    <lineage>
        <taxon>Bacteria</taxon>
        <taxon>Pseudomonadati</taxon>
        <taxon>Pseudomonadota</taxon>
        <taxon>Gammaproteobacteria</taxon>
        <taxon>Oceanospirillales</taxon>
        <taxon>Halomonadaceae</taxon>
        <taxon>Vreelandella</taxon>
    </lineage>
</organism>
<evidence type="ECO:0000256" key="1">
    <source>
        <dbReference type="SAM" id="Phobius"/>
    </source>
</evidence>
<feature type="transmembrane region" description="Helical" evidence="1">
    <location>
        <begin position="252"/>
        <end position="277"/>
    </location>
</feature>
<reference evidence="3 4" key="1">
    <citation type="submission" date="2022-03" db="EMBL/GenBank/DDBJ databases">
        <title>Genomic signatures underlying metal tolerance in selected Arctic bacterial isolates.</title>
        <authorList>
            <person name="Thomas F.A."/>
            <person name="Venkatachalam S."/>
            <person name="Krishnan K.P."/>
        </authorList>
    </citation>
    <scope>NUCLEOTIDE SEQUENCE [LARGE SCALE GENOMIC DNA]</scope>
    <source>
        <strain evidence="3 4">HM116</strain>
    </source>
</reference>
<feature type="transmembrane region" description="Helical" evidence="1">
    <location>
        <begin position="464"/>
        <end position="485"/>
    </location>
</feature>
<feature type="domain" description="DUF112" evidence="2">
    <location>
        <begin position="17"/>
        <end position="438"/>
    </location>
</feature>
<comment type="caution">
    <text evidence="3">The sequence shown here is derived from an EMBL/GenBank/DDBJ whole genome shotgun (WGS) entry which is preliminary data.</text>
</comment>
<evidence type="ECO:0000313" key="3">
    <source>
        <dbReference type="EMBL" id="MCH4810545.1"/>
    </source>
</evidence>
<dbReference type="Pfam" id="PF01970">
    <property type="entry name" value="TctA"/>
    <property type="match status" value="1"/>
</dbReference>
<keyword evidence="4" id="KW-1185">Reference proteome</keyword>
<feature type="transmembrane region" description="Helical" evidence="1">
    <location>
        <begin position="197"/>
        <end position="217"/>
    </location>
</feature>
<feature type="transmembrane region" description="Helical" evidence="1">
    <location>
        <begin position="135"/>
        <end position="157"/>
    </location>
</feature>